<feature type="region of interest" description="Disordered" evidence="1">
    <location>
        <begin position="31"/>
        <end position="90"/>
    </location>
</feature>
<organism evidence="2 3">
    <name type="scientific">Salix dunnii</name>
    <dbReference type="NCBI Taxonomy" id="1413687"/>
    <lineage>
        <taxon>Eukaryota</taxon>
        <taxon>Viridiplantae</taxon>
        <taxon>Streptophyta</taxon>
        <taxon>Embryophyta</taxon>
        <taxon>Tracheophyta</taxon>
        <taxon>Spermatophyta</taxon>
        <taxon>Magnoliopsida</taxon>
        <taxon>eudicotyledons</taxon>
        <taxon>Gunneridae</taxon>
        <taxon>Pentapetalae</taxon>
        <taxon>rosids</taxon>
        <taxon>fabids</taxon>
        <taxon>Malpighiales</taxon>
        <taxon>Salicaceae</taxon>
        <taxon>Saliceae</taxon>
        <taxon>Salix</taxon>
    </lineage>
</organism>
<gene>
    <name evidence="2" type="ORF">SADUNF_Sadunf04G0101700</name>
</gene>
<accession>A0A835KEB2</accession>
<proteinExistence type="predicted"/>
<evidence type="ECO:0000256" key="1">
    <source>
        <dbReference type="SAM" id="MobiDB-lite"/>
    </source>
</evidence>
<name>A0A835KEB2_9ROSI</name>
<dbReference type="EMBL" id="JADGMS010000004">
    <property type="protein sequence ID" value="KAF9684281.1"/>
    <property type="molecule type" value="Genomic_DNA"/>
</dbReference>
<evidence type="ECO:0000313" key="2">
    <source>
        <dbReference type="EMBL" id="KAF9684281.1"/>
    </source>
</evidence>
<dbReference type="Proteomes" id="UP000657918">
    <property type="component" value="Chromosome 4"/>
</dbReference>
<evidence type="ECO:0000313" key="3">
    <source>
        <dbReference type="Proteomes" id="UP000657918"/>
    </source>
</evidence>
<feature type="compositionally biased region" description="Acidic residues" evidence="1">
    <location>
        <begin position="42"/>
        <end position="55"/>
    </location>
</feature>
<protein>
    <submittedName>
        <fullName evidence="2">Uncharacterized protein</fullName>
    </submittedName>
</protein>
<dbReference type="AlphaFoldDB" id="A0A835KEB2"/>
<keyword evidence="3" id="KW-1185">Reference proteome</keyword>
<sequence length="90" mass="10162">MGSLVKMAQLAYKRTNLVLKGNIGSLRKSFERQKRKKSREEEWVEFDSSEEDPNNDDMIIPCPAIRSLGEERTEGNGEAFDLSASSSSHK</sequence>
<comment type="caution">
    <text evidence="2">The sequence shown here is derived from an EMBL/GenBank/DDBJ whole genome shotgun (WGS) entry which is preliminary data.</text>
</comment>
<reference evidence="2 3" key="1">
    <citation type="submission" date="2020-10" db="EMBL/GenBank/DDBJ databases">
        <title>Plant Genome Project.</title>
        <authorList>
            <person name="Zhang R.-G."/>
        </authorList>
    </citation>
    <scope>NUCLEOTIDE SEQUENCE [LARGE SCALE GENOMIC DNA]</scope>
    <source>
        <strain evidence="2">FAFU-HL-1</strain>
        <tissue evidence="2">Leaf</tissue>
    </source>
</reference>